<proteinExistence type="predicted"/>
<dbReference type="EMBL" id="BOMI01000175">
    <property type="protein sequence ID" value="GID79688.1"/>
    <property type="molecule type" value="Genomic_DNA"/>
</dbReference>
<accession>A0ABQ3YI70</accession>
<name>A0ABQ3YI70_9ACTN</name>
<evidence type="ECO:0000313" key="3">
    <source>
        <dbReference type="Proteomes" id="UP000609879"/>
    </source>
</evidence>
<feature type="compositionally biased region" description="Low complexity" evidence="1">
    <location>
        <begin position="47"/>
        <end position="82"/>
    </location>
</feature>
<evidence type="ECO:0000256" key="1">
    <source>
        <dbReference type="SAM" id="MobiDB-lite"/>
    </source>
</evidence>
<sequence length="284" mass="30798">METGEFTAVTVTPGVPFLEYQQRFTKPHPKAESLRRLRPVAATATPSAGTEGTSTTKTSSRASSPAPTRGRGTTPAVKTTTPIPAPPVPRRLPPIFPRNAEAAEAPPLYRNDVRPDPDPSVVQAHTERIEEEVKECLAANFAKELCGYFQTVQSPGSATGRPDGKPSQAQKMSELRNIRTVKIKGSQQRDAVGAVVSVNFDLGGVRGKPVMLSWSMWQRGTGDRLYGDWLNEHLAYRVEAVSDHDTAAGDFWIPMPKDGGPFFIRSRLTLGDSVLASADSQQFG</sequence>
<comment type="caution">
    <text evidence="2">The sequence shown here is derived from an EMBL/GenBank/DDBJ whole genome shotgun (WGS) entry which is preliminary data.</text>
</comment>
<protein>
    <submittedName>
        <fullName evidence="2">Uncharacterized protein</fullName>
    </submittedName>
</protein>
<feature type="region of interest" description="Disordered" evidence="1">
    <location>
        <begin position="19"/>
        <end position="91"/>
    </location>
</feature>
<dbReference type="Proteomes" id="UP000609879">
    <property type="component" value="Unassembled WGS sequence"/>
</dbReference>
<keyword evidence="3" id="KW-1185">Reference proteome</keyword>
<gene>
    <name evidence="2" type="ORF">Ade02nite_83290</name>
</gene>
<reference evidence="2 3" key="1">
    <citation type="submission" date="2021-01" db="EMBL/GenBank/DDBJ databases">
        <title>Whole genome shotgun sequence of Actinoplanes deccanensis NBRC 13994.</title>
        <authorList>
            <person name="Komaki H."/>
            <person name="Tamura T."/>
        </authorList>
    </citation>
    <scope>NUCLEOTIDE SEQUENCE [LARGE SCALE GENOMIC DNA]</scope>
    <source>
        <strain evidence="2 3">NBRC 13994</strain>
    </source>
</reference>
<evidence type="ECO:0000313" key="2">
    <source>
        <dbReference type="EMBL" id="GID79688.1"/>
    </source>
</evidence>
<organism evidence="2 3">
    <name type="scientific">Paractinoplanes deccanensis</name>
    <dbReference type="NCBI Taxonomy" id="113561"/>
    <lineage>
        <taxon>Bacteria</taxon>
        <taxon>Bacillati</taxon>
        <taxon>Actinomycetota</taxon>
        <taxon>Actinomycetes</taxon>
        <taxon>Micromonosporales</taxon>
        <taxon>Micromonosporaceae</taxon>
        <taxon>Paractinoplanes</taxon>
    </lineage>
</organism>